<dbReference type="GO" id="GO:0016887">
    <property type="term" value="F:ATP hydrolysis activity"/>
    <property type="evidence" value="ECO:0007669"/>
    <property type="project" value="InterPro"/>
</dbReference>
<dbReference type="PANTHER" id="PTHR32114">
    <property type="entry name" value="ABC TRANSPORTER ABCH.3"/>
    <property type="match status" value="1"/>
</dbReference>
<dbReference type="Gene3D" id="3.40.50.300">
    <property type="entry name" value="P-loop containing nucleotide triphosphate hydrolases"/>
    <property type="match status" value="2"/>
</dbReference>
<dbReference type="GO" id="GO:0006302">
    <property type="term" value="P:double-strand break repair"/>
    <property type="evidence" value="ECO:0007669"/>
    <property type="project" value="InterPro"/>
</dbReference>
<feature type="coiled-coil region" evidence="1">
    <location>
        <begin position="434"/>
        <end position="506"/>
    </location>
</feature>
<dbReference type="InterPro" id="IPR027417">
    <property type="entry name" value="P-loop_NTPase"/>
</dbReference>
<accession>A0A367VZ84</accession>
<evidence type="ECO:0000313" key="3">
    <source>
        <dbReference type="EMBL" id="RCK31692.1"/>
    </source>
</evidence>
<evidence type="ECO:0000313" key="4">
    <source>
        <dbReference type="Proteomes" id="UP000253226"/>
    </source>
</evidence>
<reference evidence="3 4" key="1">
    <citation type="submission" date="2014-07" db="EMBL/GenBank/DDBJ databases">
        <title>Draft genome sequence of Thalassospira profundimaris 35.</title>
        <authorList>
            <person name="Lai Q."/>
            <person name="Shao Z."/>
        </authorList>
    </citation>
    <scope>NUCLEOTIDE SEQUENCE [LARGE SCALE GENOMIC DNA]</scope>
    <source>
        <strain evidence="3 4">35</strain>
    </source>
</reference>
<dbReference type="SUPFAM" id="SSF52540">
    <property type="entry name" value="P-loop containing nucleoside triphosphate hydrolases"/>
    <property type="match status" value="1"/>
</dbReference>
<organism evidence="3 4">
    <name type="scientific">Thalassospira profundimaris</name>
    <dbReference type="NCBI Taxonomy" id="502049"/>
    <lineage>
        <taxon>Bacteria</taxon>
        <taxon>Pseudomonadati</taxon>
        <taxon>Pseudomonadota</taxon>
        <taxon>Alphaproteobacteria</taxon>
        <taxon>Rhodospirillales</taxon>
        <taxon>Thalassospiraceae</taxon>
        <taxon>Thalassospira</taxon>
    </lineage>
</organism>
<dbReference type="AlphaFoldDB" id="A0A367VZ84"/>
<dbReference type="EMBL" id="JPWF01000019">
    <property type="protein sequence ID" value="RCK31692.1"/>
    <property type="molecule type" value="Genomic_DNA"/>
</dbReference>
<dbReference type="PANTHER" id="PTHR32114:SF2">
    <property type="entry name" value="ABC TRANSPORTER ABCH.3"/>
    <property type="match status" value="1"/>
</dbReference>
<dbReference type="Pfam" id="PF13476">
    <property type="entry name" value="AAA_23"/>
    <property type="match status" value="1"/>
</dbReference>
<comment type="caution">
    <text evidence="3">The sequence shown here is derived from an EMBL/GenBank/DDBJ whole genome shotgun (WGS) entry which is preliminary data.</text>
</comment>
<dbReference type="InterPro" id="IPR038729">
    <property type="entry name" value="Rad50/SbcC_AAA"/>
</dbReference>
<evidence type="ECO:0000259" key="2">
    <source>
        <dbReference type="Pfam" id="PF13476"/>
    </source>
</evidence>
<protein>
    <recommendedName>
        <fullName evidence="2">Rad50/SbcC-type AAA domain-containing protein</fullName>
    </recommendedName>
</protein>
<sequence length="825" mass="90837">MMSGWYLEKISIEGFRGVNNEGAPLVLKFKSDAVNSIFAPNGVGKSSIYDALLYAITGKIPKLDLLPANEQGQGYYLNKFHSGNTGTIELSLCSVLNGNRAEIKVERASNGQRTVTAQNGVDGDAVLKEVDREFVLLDGETFREFINAQPKERGRSFASLLGLRKYSLIRQALTKFSNTVSFGNHFDLRVKTAKFSQYQTSARDASSGRARAYRELVGEDFDPALDEKVHVEKAYSALNGIELLKPACEGKGFEEVSTETCFELTKAAEGGEERTRYEALLRSCAALTEAIKKVPSSGSLTSLVELAIQRDAALSDTQGEVFRELYLSSQKILTDESWKDKTTCPTCERTGSESVLDHVSEKIASYSKVVELSGQVMKLGAESGFSQISDLEKLTAESVEENGSWSTNYREWISAGTINEVQAKAFAEYADEVKSRAAGKLKEQEEEKDVLEKGLPPKLTDVMQKIQAAKQLQESMSALRDAIQNAAKLEAELNRIQRVKQFLDGARDMFAGAEGAAATRRLNAIEPKMREFFGEVMHSEVVPALQRSGRAEDINISLEQFWNLPNVSARALLSESYRNAFAISVYLAAASLYGGDAKFVVLDDVTSSFDSGHQLHLMNVIKRLFARPAVPDGPQVILLSHDTALEKLFNTYNGEAGWYHQVIQGTARTSVLPQSSSVDKLRDATIDFLNSGNTFDGAPRVRQYLEFKLQHVIHKVNIPVPYDIVFSDDKKMAQNLITAIKNAVDIHQAANRLVLENSQVNGLDTALATIVGNFVSHWGTGQGQAFTAHSLLGVMRAIDAFADCFKYEDPAGSGSRKFYSSLSRR</sequence>
<dbReference type="OrthoDB" id="5137066at2"/>
<evidence type="ECO:0000256" key="1">
    <source>
        <dbReference type="SAM" id="Coils"/>
    </source>
</evidence>
<dbReference type="RefSeq" id="WP_114104133.1">
    <property type="nucleotide sequence ID" value="NZ_JPWF01000019.1"/>
</dbReference>
<proteinExistence type="predicted"/>
<name>A0A367VZ84_9PROT</name>
<gene>
    <name evidence="3" type="ORF">TH19_20660</name>
</gene>
<keyword evidence="1" id="KW-0175">Coiled coil</keyword>
<dbReference type="Proteomes" id="UP000253226">
    <property type="component" value="Unassembled WGS sequence"/>
</dbReference>
<feature type="domain" description="Rad50/SbcC-type AAA" evidence="2">
    <location>
        <begin position="9"/>
        <end position="163"/>
    </location>
</feature>